<sequence length="1815" mass="207496">MIFSTKLQTQQQPSSRGCYCLHYIFLLHISTAFLMIISALNNDEATIQFPLREDVPFDSQLTDLEAYRELLINLLQPYDEQIKLDEDIVTEPSPEDSLLSIRFIPHSLHFPEQPIAIPRMQTVMIINDNSEPLELKSISGNTTHFYSSFFKQTILPAHGGNTSINIYCLPQTIDNIQSIFTVETNRGELFFRVYGKGISNPFRLRSLISATIPLNSTFEYTIDFYNPYNYSIDINEIYTSDENLNIDLLSKRNIRNKITKNLEFYEQWHLKPYEVKSVIKIKYWAFELNHFRGFVCIQTNATDFILLPVKINVLNHPRIYSNVDLLEFSANSYIHSTMKPITRPIYIFNNDLDPLLISNVRVSDEHQNYMTVSYKTLPIPADIHHLNLIAEITLYPSLIPTDIQHLTGDVQVYTADDEQPRLRIPFDEIVYHGLVDYEKENTRFFIPSANRDDCQPIKFINRYTIPLSVYNITIDNPELLSPYIEIEAFSSILYLYPNQWTKLLCINLRKQPLSTTPFINIQTTLNVHTNLSCFPFPFYLYNGFLSLNLITDHTNGGIHNDDTNPLEFFLASIPVHTSLTVTFVLMNTNPIDVQIENVDSTLSNMKIQLNHMEPLADNHQLERRSDNITTNENISQLIIPEQHRAVFRLTIDGGDQVRIHNESITFRTIYQTLRININYQTIDGSLQYANKTPIHINASLNRIEIIDIFLNNKFNTPVNVLRIEFETHKSCFTFTWPDPSAPRLKLQSNRTQRLGKFRFDMAPLCKTFPSELNVYCGLNHHVVFKRKWDEHVSALNTYELDYTLVKQFRNLWLEWILIVQKQKIQTHVWIYTDRANISVPISIAFIWPSVLEHMFSLSSRTPIILDFQVIFINITKTKDIIISNPSPNSVIYTVELLCNNSESSKQIIDDRIFTIATPSKRVDLINGMYNFYLQPTEQMKFTIAYQPTQTIKHEMYFIVRNNLTVIESILLRGEGGIGSLQVGHREASSPITPIDIMIDEKQHTLCSNPPRNLLFRKTITLYNTGNMKTIIYEISFDQNACSGYGFSTPVCGNIEIESNEKYSLHILYQPDYTTDEVNRTLTLNTNIGLMTFPIHVRIPQRVLSACYQIVPRPVWELRTYYLCFCSLFIMFILIFFAAIYDARRTFDNYLTRVGWRDLMETTNNKIFDLSDLSLAVQKEEKTRERIESLIVPDTKKGKTSELPKNPLKAKRSTTPVNEKRETIGKPRTSTGSSSLEVKPIQDKTRRLTTDGSLSKTSKDQSELTVQPQSRPRKKSDQRTSPAVPKGVSSSTVSDEENEQFVVSRSRRLSSKTKKLSSNTTPTSTVDINPIQSSRDSNQIHSTELDDSIKEQQWKVVHTTKGHRKTRTSSRREAVDESQTTNQTAETSENQTGPFSTSIAQHSGTKVSRRRRRPTPKNPSPVPTPNLAKRNSLQDSTSISNANRELAFRQLTEQLWAAGLPSATTACSMSIRSRCSSAPPSERGGNEEEEDLARSDDDDDDLEENLDWDEPDIPDDDFGRYALQSELDTNERTQAQHKTVSNHIPPLMSLSITPPAMTTSMQERSTTPTSLIKENIEPVSFPQHTHGPIQRPNKLNYSPPAQSSATFAQITQSPTTPDVLVQINHLLDHQNSVATVPSTPDVSNSATSATLPQDLATPNVPWTPFAANDWATKYDSTWPTQTPSIPLTTHMPNPFVFRQMSKEESTVWPTALGTATPRSTPLNTRSKQGNEWNEIFQPTTPSSADVVKPTNNNWSKFLPAADSSSMENSGENKQENEGNNFWNPMTSSNPEAQWWPKTPSNDNADNKDQSRWDFAR</sequence>
<evidence type="ECO:0000256" key="4">
    <source>
        <dbReference type="ARBA" id="ARBA00022729"/>
    </source>
</evidence>
<proteinExistence type="inferred from homology"/>
<feature type="transmembrane region" description="Helical" evidence="8">
    <location>
        <begin position="20"/>
        <end position="40"/>
    </location>
</feature>
<evidence type="ECO:0000256" key="1">
    <source>
        <dbReference type="ARBA" id="ARBA00004479"/>
    </source>
</evidence>
<feature type="transmembrane region" description="Helical" evidence="8">
    <location>
        <begin position="1119"/>
        <end position="1140"/>
    </location>
</feature>
<feature type="domain" description="TMEM131L fourth Ig-like" evidence="11">
    <location>
        <begin position="926"/>
        <end position="975"/>
    </location>
</feature>
<evidence type="ECO:0000256" key="3">
    <source>
        <dbReference type="ARBA" id="ARBA00022692"/>
    </source>
</evidence>
<feature type="region of interest" description="Disordered" evidence="7">
    <location>
        <begin position="1470"/>
        <end position="1548"/>
    </location>
</feature>
<evidence type="ECO:0000259" key="9">
    <source>
        <dbReference type="Pfam" id="PF12371"/>
    </source>
</evidence>
<feature type="compositionally biased region" description="Polar residues" evidence="7">
    <location>
        <begin position="1776"/>
        <end position="1790"/>
    </location>
</feature>
<evidence type="ECO:0000313" key="13">
    <source>
        <dbReference type="EMBL" id="CAF1133917.1"/>
    </source>
</evidence>
<comment type="caution">
    <text evidence="13">The sequence shown here is derived from an EMBL/GenBank/DDBJ whole genome shotgun (WGS) entry which is preliminary data.</text>
</comment>
<organism evidence="13 14">
    <name type="scientific">Adineta ricciae</name>
    <name type="common">Rotifer</name>
    <dbReference type="NCBI Taxonomy" id="249248"/>
    <lineage>
        <taxon>Eukaryota</taxon>
        <taxon>Metazoa</taxon>
        <taxon>Spiralia</taxon>
        <taxon>Gnathifera</taxon>
        <taxon>Rotifera</taxon>
        <taxon>Eurotatoria</taxon>
        <taxon>Bdelloidea</taxon>
        <taxon>Adinetida</taxon>
        <taxon>Adinetidae</taxon>
        <taxon>Adineta</taxon>
    </lineage>
</organism>
<feature type="compositionally biased region" description="Polar residues" evidence="7">
    <location>
        <begin position="1531"/>
        <end position="1541"/>
    </location>
</feature>
<evidence type="ECO:0000259" key="10">
    <source>
        <dbReference type="Pfam" id="PF24495"/>
    </source>
</evidence>
<dbReference type="InterPro" id="IPR022113">
    <property type="entry name" value="TMEM131L_N"/>
</dbReference>
<evidence type="ECO:0000259" key="12">
    <source>
        <dbReference type="Pfam" id="PF24501"/>
    </source>
</evidence>
<feature type="region of interest" description="Disordered" evidence="7">
    <location>
        <begin position="1752"/>
        <end position="1815"/>
    </location>
</feature>
<accession>A0A814RJ48</accession>
<feature type="compositionally biased region" description="Basic and acidic residues" evidence="7">
    <location>
        <begin position="1342"/>
        <end position="1352"/>
    </location>
</feature>
<evidence type="ECO:0000256" key="7">
    <source>
        <dbReference type="SAM" id="MobiDB-lite"/>
    </source>
</evidence>
<keyword evidence="4" id="KW-0732">Signal</keyword>
<feature type="compositionally biased region" description="Basic and acidic residues" evidence="7">
    <location>
        <begin position="1803"/>
        <end position="1815"/>
    </location>
</feature>
<dbReference type="PANTHER" id="PTHR22050">
    <property type="entry name" value="RW1 PROTEIN HOMOLOG"/>
    <property type="match status" value="1"/>
</dbReference>
<feature type="compositionally biased region" description="Acidic residues" evidence="7">
    <location>
        <begin position="1486"/>
        <end position="1515"/>
    </location>
</feature>
<evidence type="ECO:0000256" key="5">
    <source>
        <dbReference type="ARBA" id="ARBA00022989"/>
    </source>
</evidence>
<keyword evidence="3 8" id="KW-0812">Transmembrane</keyword>
<dbReference type="Pfam" id="PF24495">
    <property type="entry name" value="Ig_TMEM131_2"/>
    <property type="match status" value="1"/>
</dbReference>
<evidence type="ECO:0000256" key="6">
    <source>
        <dbReference type="ARBA" id="ARBA00023136"/>
    </source>
</evidence>
<dbReference type="InterPro" id="IPR055437">
    <property type="entry name" value="TMEM131L_Ig_5"/>
</dbReference>
<comment type="similarity">
    <text evidence="2">Belongs to the TMEM131 family.</text>
</comment>
<feature type="domain" description="TMEM131L fifth Ig-like" evidence="12">
    <location>
        <begin position="1023"/>
        <end position="1088"/>
    </location>
</feature>
<dbReference type="Gene3D" id="2.60.40.10">
    <property type="entry name" value="Immunoglobulins"/>
    <property type="match status" value="1"/>
</dbReference>
<keyword evidence="5 8" id="KW-1133">Transmembrane helix</keyword>
<dbReference type="InterPro" id="IPR056311">
    <property type="entry name" value="TMEM131_Ig_2"/>
</dbReference>
<feature type="region of interest" description="Disordered" evidence="7">
    <location>
        <begin position="1187"/>
        <end position="1435"/>
    </location>
</feature>
<dbReference type="InterPro" id="IPR055436">
    <property type="entry name" value="Ig_TMEM131L_4"/>
</dbReference>
<dbReference type="EMBL" id="CAJNOR010001386">
    <property type="protein sequence ID" value="CAF1133917.1"/>
    <property type="molecule type" value="Genomic_DNA"/>
</dbReference>
<gene>
    <name evidence="13" type="ORF">XAT740_LOCUS20051</name>
</gene>
<dbReference type="Proteomes" id="UP000663828">
    <property type="component" value="Unassembled WGS sequence"/>
</dbReference>
<reference evidence="13" key="1">
    <citation type="submission" date="2021-02" db="EMBL/GenBank/DDBJ databases">
        <authorList>
            <person name="Nowell W R."/>
        </authorList>
    </citation>
    <scope>NUCLEOTIDE SEQUENCE</scope>
</reference>
<evidence type="ECO:0000256" key="2">
    <source>
        <dbReference type="ARBA" id="ARBA00006682"/>
    </source>
</evidence>
<evidence type="ECO:0000256" key="8">
    <source>
        <dbReference type="SAM" id="Phobius"/>
    </source>
</evidence>
<feature type="compositionally biased region" description="Polar residues" evidence="7">
    <location>
        <begin position="1325"/>
        <end position="1341"/>
    </location>
</feature>
<evidence type="ECO:0000313" key="14">
    <source>
        <dbReference type="Proteomes" id="UP000663828"/>
    </source>
</evidence>
<keyword evidence="14" id="KW-1185">Reference proteome</keyword>
<feature type="compositionally biased region" description="Basic and acidic residues" evidence="7">
    <location>
        <begin position="1239"/>
        <end position="1248"/>
    </location>
</feature>
<evidence type="ECO:0000259" key="11">
    <source>
        <dbReference type="Pfam" id="PF24499"/>
    </source>
</evidence>
<protein>
    <recommendedName>
        <fullName evidence="15">Transmembrane protein</fullName>
    </recommendedName>
</protein>
<dbReference type="InterPro" id="IPR013783">
    <property type="entry name" value="Ig-like_fold"/>
</dbReference>
<evidence type="ECO:0008006" key="15">
    <source>
        <dbReference type="Google" id="ProtNLM"/>
    </source>
</evidence>
<feature type="compositionally biased region" description="Low complexity" evidence="7">
    <location>
        <begin position="1315"/>
        <end position="1324"/>
    </location>
</feature>
<dbReference type="Pfam" id="PF24501">
    <property type="entry name" value="Ig_TMEM131L_5"/>
    <property type="match status" value="1"/>
</dbReference>
<dbReference type="GO" id="GO:0016020">
    <property type="term" value="C:membrane"/>
    <property type="evidence" value="ECO:0007669"/>
    <property type="project" value="UniProtKB-SubCell"/>
</dbReference>
<feature type="compositionally biased region" description="Polar residues" evidence="7">
    <location>
        <begin position="1376"/>
        <end position="1405"/>
    </location>
</feature>
<feature type="compositionally biased region" description="Basic and acidic residues" evidence="7">
    <location>
        <begin position="1187"/>
        <end position="1201"/>
    </location>
</feature>
<dbReference type="Pfam" id="PF24499">
    <property type="entry name" value="Ig_TMEM131L_4"/>
    <property type="match status" value="1"/>
</dbReference>
<comment type="subcellular location">
    <subcellularLocation>
        <location evidence="1">Membrane</location>
        <topology evidence="1">Single-pass type I membrane protein</topology>
    </subcellularLocation>
</comment>
<feature type="compositionally biased region" description="Basic residues" evidence="7">
    <location>
        <begin position="1304"/>
        <end position="1314"/>
    </location>
</feature>
<dbReference type="PANTHER" id="PTHR22050:SF0">
    <property type="entry name" value="TRANSMEMBRANE PROTEIN 131 HOMOLOG"/>
    <property type="match status" value="1"/>
</dbReference>
<feature type="compositionally biased region" description="Polar residues" evidence="7">
    <location>
        <begin position="1635"/>
        <end position="1650"/>
    </location>
</feature>
<feature type="domain" description="Transmembrane protein 131-like N-terminal" evidence="9">
    <location>
        <begin position="102"/>
        <end position="184"/>
    </location>
</feature>
<dbReference type="Pfam" id="PF12371">
    <property type="entry name" value="TMEM131_like_N"/>
    <property type="match status" value="1"/>
</dbReference>
<keyword evidence="6 8" id="KW-0472">Membrane</keyword>
<feature type="compositionally biased region" description="Basic residues" evidence="7">
    <location>
        <begin position="1357"/>
        <end position="1368"/>
    </location>
</feature>
<feature type="region of interest" description="Disordered" evidence="7">
    <location>
        <begin position="1635"/>
        <end position="1654"/>
    </location>
</feature>
<dbReference type="InterPro" id="IPR039877">
    <property type="entry name" value="TMEM131-like"/>
</dbReference>
<feature type="domain" description="TMEM131 second Ig-like" evidence="10">
    <location>
        <begin position="201"/>
        <end position="297"/>
    </location>
</feature>
<name>A0A814RJ48_ADIRI</name>